<feature type="region of interest" description="Disordered" evidence="1">
    <location>
        <begin position="203"/>
        <end position="268"/>
    </location>
</feature>
<dbReference type="GeneID" id="19406256"/>
<feature type="compositionally biased region" description="Basic and acidic residues" evidence="1">
    <location>
        <begin position="203"/>
        <end position="214"/>
    </location>
</feature>
<feature type="compositionally biased region" description="Acidic residues" evidence="1">
    <location>
        <begin position="330"/>
        <end position="343"/>
    </location>
</feature>
<gene>
    <name evidence="2" type="ORF">SETTUDRAFT_96662</name>
</gene>
<evidence type="ECO:0000313" key="3">
    <source>
        <dbReference type="Proteomes" id="UP000016935"/>
    </source>
</evidence>
<dbReference type="eggNOG" id="ENOG502TDS4">
    <property type="taxonomic scope" value="Eukaryota"/>
</dbReference>
<keyword evidence="3" id="KW-1185">Reference proteome</keyword>
<dbReference type="AlphaFoldDB" id="R0JP87"/>
<dbReference type="HOGENOM" id="CLU_071369_0_0_1"/>
<dbReference type="OrthoDB" id="3800453at2759"/>
<evidence type="ECO:0000313" key="2">
    <source>
        <dbReference type="EMBL" id="EOA83008.1"/>
    </source>
</evidence>
<name>R0JP87_EXST2</name>
<feature type="region of interest" description="Disordered" evidence="1">
    <location>
        <begin position="290"/>
        <end position="343"/>
    </location>
</feature>
<sequence>MAHTKIPASVILSPRELKLYKRWQCLHANVRPNEQGFIPTAGEYEDFQQWLKRQDSGYFSDIFDDISGHIAPPSSKTKASTSNSPVAPICQHTMHPTAAGQLQSRCPVCTIDIHVKYMNVLSQALESAGGRAPSCTLTSSEHQDTVYNAWCKGKIGALKELSMIEDLAEKEARWSVRHPEKRYENVQTASKALDLYWAETTGRVDDPPRPKRDSAVAFTEDTDFEPGRPNPYFHRRSPRYEPGKYTVTEPEDHEEEIISEDSEDYSHTKTVHIADAEEPISEILESLQVFDTTDEIEEDDGDSDWEDVESDDDDDEYSDEDSEGSCTYWEIEDEASFIVFGED</sequence>
<evidence type="ECO:0000256" key="1">
    <source>
        <dbReference type="SAM" id="MobiDB-lite"/>
    </source>
</evidence>
<proteinExistence type="predicted"/>
<reference evidence="2 3" key="1">
    <citation type="journal article" date="2012" name="PLoS Pathog.">
        <title>Diverse lifestyles and strategies of plant pathogenesis encoded in the genomes of eighteen Dothideomycetes fungi.</title>
        <authorList>
            <person name="Ohm R.A."/>
            <person name="Feau N."/>
            <person name="Henrissat B."/>
            <person name="Schoch C.L."/>
            <person name="Horwitz B.A."/>
            <person name="Barry K.W."/>
            <person name="Condon B.J."/>
            <person name="Copeland A.C."/>
            <person name="Dhillon B."/>
            <person name="Glaser F."/>
            <person name="Hesse C.N."/>
            <person name="Kosti I."/>
            <person name="LaButti K."/>
            <person name="Lindquist E.A."/>
            <person name="Lucas S."/>
            <person name="Salamov A.A."/>
            <person name="Bradshaw R.E."/>
            <person name="Ciuffetti L."/>
            <person name="Hamelin R.C."/>
            <person name="Kema G.H.J."/>
            <person name="Lawrence C."/>
            <person name="Scott J.A."/>
            <person name="Spatafora J.W."/>
            <person name="Turgeon B.G."/>
            <person name="de Wit P.J.G.M."/>
            <person name="Zhong S."/>
            <person name="Goodwin S.B."/>
            <person name="Grigoriev I.V."/>
        </authorList>
    </citation>
    <scope>NUCLEOTIDE SEQUENCE [LARGE SCALE GENOMIC DNA]</scope>
    <source>
        <strain evidence="3">28A</strain>
    </source>
</reference>
<organism evidence="2 3">
    <name type="scientific">Exserohilum turcicum (strain 28A)</name>
    <name type="common">Northern leaf blight fungus</name>
    <name type="synonym">Setosphaeria turcica</name>
    <dbReference type="NCBI Taxonomy" id="671987"/>
    <lineage>
        <taxon>Eukaryota</taxon>
        <taxon>Fungi</taxon>
        <taxon>Dikarya</taxon>
        <taxon>Ascomycota</taxon>
        <taxon>Pezizomycotina</taxon>
        <taxon>Dothideomycetes</taxon>
        <taxon>Pleosporomycetidae</taxon>
        <taxon>Pleosporales</taxon>
        <taxon>Pleosporineae</taxon>
        <taxon>Pleosporaceae</taxon>
        <taxon>Exserohilum</taxon>
    </lineage>
</organism>
<accession>R0JP87</accession>
<dbReference type="EMBL" id="KB908844">
    <property type="protein sequence ID" value="EOA83008.1"/>
    <property type="molecule type" value="Genomic_DNA"/>
</dbReference>
<dbReference type="RefSeq" id="XP_008029979.1">
    <property type="nucleotide sequence ID" value="XM_008031788.1"/>
</dbReference>
<protein>
    <submittedName>
        <fullName evidence="2">Uncharacterized protein</fullName>
    </submittedName>
</protein>
<feature type="compositionally biased region" description="Acidic residues" evidence="1">
    <location>
        <begin position="292"/>
        <end position="323"/>
    </location>
</feature>
<reference evidence="2 3" key="2">
    <citation type="journal article" date="2013" name="PLoS Genet.">
        <title>Comparative genome structure, secondary metabolite, and effector coding capacity across Cochliobolus pathogens.</title>
        <authorList>
            <person name="Condon B.J."/>
            <person name="Leng Y."/>
            <person name="Wu D."/>
            <person name="Bushley K.E."/>
            <person name="Ohm R.A."/>
            <person name="Otillar R."/>
            <person name="Martin J."/>
            <person name="Schackwitz W."/>
            <person name="Grimwood J."/>
            <person name="MohdZainudin N."/>
            <person name="Xue C."/>
            <person name="Wang R."/>
            <person name="Manning V.A."/>
            <person name="Dhillon B."/>
            <person name="Tu Z.J."/>
            <person name="Steffenson B.J."/>
            <person name="Salamov A."/>
            <person name="Sun H."/>
            <person name="Lowry S."/>
            <person name="LaButti K."/>
            <person name="Han J."/>
            <person name="Copeland A."/>
            <person name="Lindquist E."/>
            <person name="Barry K."/>
            <person name="Schmutz J."/>
            <person name="Baker S.E."/>
            <person name="Ciuffetti L.M."/>
            <person name="Grigoriev I.V."/>
            <person name="Zhong S."/>
            <person name="Turgeon B.G."/>
        </authorList>
    </citation>
    <scope>NUCLEOTIDE SEQUENCE [LARGE SCALE GENOMIC DNA]</scope>
    <source>
        <strain evidence="3">28A</strain>
    </source>
</reference>
<feature type="compositionally biased region" description="Acidic residues" evidence="1">
    <location>
        <begin position="249"/>
        <end position="263"/>
    </location>
</feature>
<dbReference type="Proteomes" id="UP000016935">
    <property type="component" value="Unassembled WGS sequence"/>
</dbReference>